<dbReference type="CDD" id="cd00331">
    <property type="entry name" value="IGPS"/>
    <property type="match status" value="1"/>
</dbReference>
<keyword evidence="3 8" id="KW-0028">Amino-acid biosynthesis</keyword>
<dbReference type="InterPro" id="IPR013785">
    <property type="entry name" value="Aldolase_TIM"/>
</dbReference>
<dbReference type="PANTHER" id="PTHR22854">
    <property type="entry name" value="TRYPTOPHAN BIOSYNTHESIS PROTEIN"/>
    <property type="match status" value="1"/>
</dbReference>
<keyword evidence="7 8" id="KW-0456">Lyase</keyword>
<dbReference type="Pfam" id="PF00218">
    <property type="entry name" value="IGPS"/>
    <property type="match status" value="1"/>
</dbReference>
<evidence type="ECO:0000256" key="9">
    <source>
        <dbReference type="SAM" id="MobiDB-lite"/>
    </source>
</evidence>
<dbReference type="InterPro" id="IPR045186">
    <property type="entry name" value="Indole-3-glycerol_P_synth"/>
</dbReference>
<protein>
    <recommendedName>
        <fullName evidence="8">Indole-3-glycerol phosphate synthase</fullName>
        <shortName evidence="8">IGPS</shortName>
        <ecNumber evidence="8">4.1.1.48</ecNumber>
    </recommendedName>
</protein>
<evidence type="ECO:0000256" key="3">
    <source>
        <dbReference type="ARBA" id="ARBA00022605"/>
    </source>
</evidence>
<dbReference type="SUPFAM" id="SSF51366">
    <property type="entry name" value="Ribulose-phoshate binding barrel"/>
    <property type="match status" value="1"/>
</dbReference>
<organism evidence="11 12">
    <name type="scientific">Mobiluncus porci</name>
    <dbReference type="NCBI Taxonomy" id="2652278"/>
    <lineage>
        <taxon>Bacteria</taxon>
        <taxon>Bacillati</taxon>
        <taxon>Actinomycetota</taxon>
        <taxon>Actinomycetes</taxon>
        <taxon>Actinomycetales</taxon>
        <taxon>Actinomycetaceae</taxon>
        <taxon>Mobiluncus</taxon>
    </lineage>
</organism>
<comment type="caution">
    <text evidence="11">The sequence shown here is derived from an EMBL/GenBank/DDBJ whole genome shotgun (WGS) entry which is preliminary data.</text>
</comment>
<evidence type="ECO:0000256" key="1">
    <source>
        <dbReference type="ARBA" id="ARBA00001633"/>
    </source>
</evidence>
<evidence type="ECO:0000313" key="12">
    <source>
        <dbReference type="Proteomes" id="UP000442535"/>
    </source>
</evidence>
<feature type="domain" description="Indole-3-glycerol phosphate synthase" evidence="10">
    <location>
        <begin position="71"/>
        <end position="284"/>
    </location>
</feature>
<keyword evidence="4 8" id="KW-0210">Decarboxylase</keyword>
<gene>
    <name evidence="8 11" type="primary">trpC</name>
    <name evidence="11" type="ORF">FYJ63_07840</name>
</gene>
<feature type="region of interest" description="Disordered" evidence="9">
    <location>
        <begin position="35"/>
        <end position="60"/>
    </location>
</feature>
<proteinExistence type="inferred from homology"/>
<comment type="catalytic activity">
    <reaction evidence="1 8">
        <text>1-(2-carboxyphenylamino)-1-deoxy-D-ribulose 5-phosphate + H(+) = (1S,2R)-1-C-(indol-3-yl)glycerol 3-phosphate + CO2 + H2O</text>
        <dbReference type="Rhea" id="RHEA:23476"/>
        <dbReference type="ChEBI" id="CHEBI:15377"/>
        <dbReference type="ChEBI" id="CHEBI:15378"/>
        <dbReference type="ChEBI" id="CHEBI:16526"/>
        <dbReference type="ChEBI" id="CHEBI:58613"/>
        <dbReference type="ChEBI" id="CHEBI:58866"/>
        <dbReference type="EC" id="4.1.1.48"/>
    </reaction>
</comment>
<evidence type="ECO:0000256" key="4">
    <source>
        <dbReference type="ARBA" id="ARBA00022793"/>
    </source>
</evidence>
<dbReference type="RefSeq" id="WP_154545500.1">
    <property type="nucleotide sequence ID" value="NZ_VUMY01000013.1"/>
</dbReference>
<dbReference type="GO" id="GO:0004640">
    <property type="term" value="F:phosphoribosylanthranilate isomerase activity"/>
    <property type="evidence" value="ECO:0007669"/>
    <property type="project" value="TreeGrafter"/>
</dbReference>
<reference evidence="11 12" key="1">
    <citation type="submission" date="2019-08" db="EMBL/GenBank/DDBJ databases">
        <title>In-depth cultivation of the pig gut microbiome towards novel bacterial diversity and tailored functional studies.</title>
        <authorList>
            <person name="Wylensek D."/>
            <person name="Hitch T.C.A."/>
            <person name="Clavel T."/>
        </authorList>
    </citation>
    <scope>NUCLEOTIDE SEQUENCE [LARGE SCALE GENOMIC DNA]</scope>
    <source>
        <strain evidence="11 12">RF-GAM-744-WT-7</strain>
    </source>
</reference>
<comment type="pathway">
    <text evidence="2 8">Amino-acid biosynthesis; L-tryptophan biosynthesis; L-tryptophan from chorismate: step 4/5.</text>
</comment>
<dbReference type="UniPathway" id="UPA00035">
    <property type="reaction ID" value="UER00043"/>
</dbReference>
<evidence type="ECO:0000256" key="8">
    <source>
        <dbReference type="HAMAP-Rule" id="MF_00134"/>
    </source>
</evidence>
<dbReference type="GO" id="GO:0000162">
    <property type="term" value="P:L-tryptophan biosynthetic process"/>
    <property type="evidence" value="ECO:0007669"/>
    <property type="project" value="UniProtKB-UniRule"/>
</dbReference>
<dbReference type="Proteomes" id="UP000442535">
    <property type="component" value="Unassembled WGS sequence"/>
</dbReference>
<keyword evidence="5 8" id="KW-0822">Tryptophan biosynthesis</keyword>
<dbReference type="InterPro" id="IPR013798">
    <property type="entry name" value="Indole-3-glycerol_P_synth_dom"/>
</dbReference>
<sequence length="293" mass="32063">MNILEQIAESRRQDVAAKRQLKPLDFVAREAEELAEAELDRGKPQQSNLPGGEDTTREDLLAGSNDFPFPFEKALAKPGISFICEAKKASPSKGLIASDFPYLEIARDYETGGAAAISVLTEPHHFLGEDRYLREISEAVAIPTLRKDFAIDDYLIYEAKTLGAAAVLVIVALLDDKTLAKFIALAHRLGLSALVEAHDKTEIHRGLDAGARIIGVNNRDLRTFEVDFENSERLRSEVPRDVLFVGESGVKSRADVERLEAAGEDAVLIGETLMRAPDRVATLKVLRGEGSGK</sequence>
<dbReference type="AlphaFoldDB" id="A0A7K0K527"/>
<dbReference type="EC" id="4.1.1.48" evidence="8"/>
<evidence type="ECO:0000313" key="11">
    <source>
        <dbReference type="EMBL" id="MST50145.1"/>
    </source>
</evidence>
<dbReference type="NCBIfam" id="NF001377">
    <property type="entry name" value="PRK00278.2-4"/>
    <property type="match status" value="1"/>
</dbReference>
<evidence type="ECO:0000256" key="7">
    <source>
        <dbReference type="ARBA" id="ARBA00023239"/>
    </source>
</evidence>
<dbReference type="GO" id="GO:0004425">
    <property type="term" value="F:indole-3-glycerol-phosphate synthase activity"/>
    <property type="evidence" value="ECO:0007669"/>
    <property type="project" value="UniProtKB-UniRule"/>
</dbReference>
<dbReference type="Gene3D" id="3.20.20.70">
    <property type="entry name" value="Aldolase class I"/>
    <property type="match status" value="1"/>
</dbReference>
<dbReference type="PANTHER" id="PTHR22854:SF2">
    <property type="entry name" value="INDOLE-3-GLYCEROL-PHOSPHATE SYNTHASE"/>
    <property type="match status" value="1"/>
</dbReference>
<evidence type="ECO:0000259" key="10">
    <source>
        <dbReference type="Pfam" id="PF00218"/>
    </source>
</evidence>
<evidence type="ECO:0000256" key="5">
    <source>
        <dbReference type="ARBA" id="ARBA00022822"/>
    </source>
</evidence>
<dbReference type="EMBL" id="VUMY01000013">
    <property type="protein sequence ID" value="MST50145.1"/>
    <property type="molecule type" value="Genomic_DNA"/>
</dbReference>
<evidence type="ECO:0000256" key="2">
    <source>
        <dbReference type="ARBA" id="ARBA00004696"/>
    </source>
</evidence>
<name>A0A7K0K527_9ACTO</name>
<dbReference type="HAMAP" id="MF_00134_B">
    <property type="entry name" value="IGPS_B"/>
    <property type="match status" value="1"/>
</dbReference>
<comment type="similarity">
    <text evidence="8">Belongs to the TrpC family.</text>
</comment>
<dbReference type="InterPro" id="IPR011060">
    <property type="entry name" value="RibuloseP-bd_barrel"/>
</dbReference>
<accession>A0A7K0K527</accession>
<evidence type="ECO:0000256" key="6">
    <source>
        <dbReference type="ARBA" id="ARBA00023141"/>
    </source>
</evidence>
<keyword evidence="6 8" id="KW-0057">Aromatic amino acid biosynthesis</keyword>
<keyword evidence="12" id="KW-1185">Reference proteome</keyword>